<dbReference type="PRINTS" id="PR00001">
    <property type="entry name" value="GLABLOOD"/>
</dbReference>
<dbReference type="PROSITE" id="PS00135">
    <property type="entry name" value="TRYPSIN_SER"/>
    <property type="match status" value="1"/>
</dbReference>
<dbReference type="Gene3D" id="2.40.10.10">
    <property type="entry name" value="Trypsin-like serine proteases"/>
    <property type="match status" value="2"/>
</dbReference>
<dbReference type="Pfam" id="PF14670">
    <property type="entry name" value="FXa_inhibition"/>
    <property type="match status" value="1"/>
</dbReference>
<evidence type="ECO:0000259" key="17">
    <source>
        <dbReference type="PROSITE" id="PS50998"/>
    </source>
</evidence>
<dbReference type="InterPro" id="IPR001314">
    <property type="entry name" value="Peptidase_S1A"/>
</dbReference>
<dbReference type="InterPro" id="IPR001254">
    <property type="entry name" value="Trypsin_dom"/>
</dbReference>
<dbReference type="PROSITE" id="PS50240">
    <property type="entry name" value="TRYPSIN_DOM"/>
    <property type="match status" value="1"/>
</dbReference>
<dbReference type="SUPFAM" id="SSF57630">
    <property type="entry name" value="GLA-domain"/>
    <property type="match status" value="1"/>
</dbReference>
<dbReference type="FunFam" id="4.10.740.10:FF:000001">
    <property type="entry name" value="vitamin K-dependent protein S"/>
    <property type="match status" value="1"/>
</dbReference>
<evidence type="ECO:0008006" key="20">
    <source>
        <dbReference type="Google" id="ProtNLM"/>
    </source>
</evidence>
<comment type="caution">
    <text evidence="12">Lacks conserved residue(s) required for the propagation of feature annotation.</text>
</comment>
<keyword evidence="9 12" id="KW-1015">Disulfide bond</keyword>
<dbReference type="GO" id="GO:0005615">
    <property type="term" value="C:extracellular space"/>
    <property type="evidence" value="ECO:0007669"/>
    <property type="project" value="TreeGrafter"/>
</dbReference>
<feature type="active site" description="Charge relay system" evidence="11">
    <location>
        <position position="403"/>
    </location>
</feature>
<feature type="region of interest" description="Disordered" evidence="14">
    <location>
        <begin position="179"/>
        <end position="213"/>
    </location>
</feature>
<dbReference type="InterPro" id="IPR033116">
    <property type="entry name" value="TRYPSIN_SER"/>
</dbReference>
<keyword evidence="7 13" id="KW-0378">Hydrolase</keyword>
<feature type="disulfide bond" evidence="12">
    <location>
        <begin position="103"/>
        <end position="112"/>
    </location>
</feature>
<dbReference type="AlphaFoldDB" id="A0A8C5MQ98"/>
<dbReference type="SMART" id="SM00181">
    <property type="entry name" value="EGF"/>
    <property type="match status" value="2"/>
</dbReference>
<dbReference type="InterPro" id="IPR000742">
    <property type="entry name" value="EGF"/>
</dbReference>
<evidence type="ECO:0000256" key="5">
    <source>
        <dbReference type="ARBA" id="ARBA00022729"/>
    </source>
</evidence>
<evidence type="ECO:0000256" key="11">
    <source>
        <dbReference type="PIRSR" id="PIRSR001143-1"/>
    </source>
</evidence>
<keyword evidence="2" id="KW-0964">Secreted</keyword>
<reference evidence="18" key="1">
    <citation type="submission" date="2025-08" db="UniProtKB">
        <authorList>
            <consortium name="Ensembl"/>
        </authorList>
    </citation>
    <scope>IDENTIFICATION</scope>
</reference>
<dbReference type="PROSITE" id="PS00022">
    <property type="entry name" value="EGF_1"/>
    <property type="match status" value="1"/>
</dbReference>
<organism evidence="18 19">
    <name type="scientific">Leptobrachium leishanense</name>
    <name type="common">Leishan spiny toad</name>
    <dbReference type="NCBI Taxonomy" id="445787"/>
    <lineage>
        <taxon>Eukaryota</taxon>
        <taxon>Metazoa</taxon>
        <taxon>Chordata</taxon>
        <taxon>Craniata</taxon>
        <taxon>Vertebrata</taxon>
        <taxon>Euteleostomi</taxon>
        <taxon>Amphibia</taxon>
        <taxon>Batrachia</taxon>
        <taxon>Anura</taxon>
        <taxon>Pelobatoidea</taxon>
        <taxon>Megophryidae</taxon>
        <taxon>Leptobrachium</taxon>
    </lineage>
</organism>
<dbReference type="Pfam" id="PF00594">
    <property type="entry name" value="Gla"/>
    <property type="match status" value="1"/>
</dbReference>
<evidence type="ECO:0000256" key="1">
    <source>
        <dbReference type="ARBA" id="ARBA00004613"/>
    </source>
</evidence>
<dbReference type="Gene3D" id="2.10.25.10">
    <property type="entry name" value="Laminin"/>
    <property type="match status" value="2"/>
</dbReference>
<dbReference type="CDD" id="cd00054">
    <property type="entry name" value="EGF_CA"/>
    <property type="match status" value="1"/>
</dbReference>
<dbReference type="FunFam" id="2.40.10.10:FF:000120">
    <property type="entry name" value="Putative serine protease"/>
    <property type="match status" value="1"/>
</dbReference>
<reference evidence="18" key="2">
    <citation type="submission" date="2025-09" db="UniProtKB">
        <authorList>
            <consortium name="Ensembl"/>
        </authorList>
    </citation>
    <scope>IDENTIFICATION</scope>
</reference>
<keyword evidence="10" id="KW-0325">Glycoprotein</keyword>
<dbReference type="PRINTS" id="PR00722">
    <property type="entry name" value="CHYMOTRYPSIN"/>
</dbReference>
<evidence type="ECO:0000256" key="8">
    <source>
        <dbReference type="ARBA" id="ARBA00022825"/>
    </source>
</evidence>
<dbReference type="PROSITE" id="PS00011">
    <property type="entry name" value="GLA_1"/>
    <property type="match status" value="1"/>
</dbReference>
<keyword evidence="3 12" id="KW-0245">EGF-like domain</keyword>
<dbReference type="FunFam" id="2.10.25.10:FF:000066">
    <property type="entry name" value="FAT atypical cadherin 4"/>
    <property type="match status" value="1"/>
</dbReference>
<evidence type="ECO:0000256" key="12">
    <source>
        <dbReference type="PROSITE-ProRule" id="PRU00076"/>
    </source>
</evidence>
<dbReference type="InterPro" id="IPR035972">
    <property type="entry name" value="GLA-like_dom_SF"/>
</dbReference>
<dbReference type="InterPro" id="IPR009003">
    <property type="entry name" value="Peptidase_S1_PA"/>
</dbReference>
<dbReference type="SMART" id="SM00020">
    <property type="entry name" value="Tryp_SPc"/>
    <property type="match status" value="1"/>
</dbReference>
<dbReference type="SUPFAM" id="SSF57196">
    <property type="entry name" value="EGF/Laminin"/>
    <property type="match status" value="2"/>
</dbReference>
<feature type="active site" description="Charge relay system" evidence="11">
    <location>
        <position position="306"/>
    </location>
</feature>
<dbReference type="PANTHER" id="PTHR24278">
    <property type="entry name" value="COAGULATION FACTOR"/>
    <property type="match status" value="1"/>
</dbReference>
<accession>A0A8C5MQ98</accession>
<protein>
    <recommendedName>
        <fullName evidence="20">Coagulation factor X</fullName>
    </recommendedName>
</protein>
<dbReference type="CDD" id="cd00190">
    <property type="entry name" value="Tryp_SPc"/>
    <property type="match status" value="1"/>
</dbReference>
<evidence type="ECO:0000256" key="10">
    <source>
        <dbReference type="ARBA" id="ARBA00023180"/>
    </source>
</evidence>
<keyword evidence="4 13" id="KW-0645">Protease</keyword>
<dbReference type="GO" id="GO:0006508">
    <property type="term" value="P:proteolysis"/>
    <property type="evidence" value="ECO:0007669"/>
    <property type="project" value="UniProtKB-KW"/>
</dbReference>
<evidence type="ECO:0000256" key="13">
    <source>
        <dbReference type="RuleBase" id="RU363034"/>
    </source>
</evidence>
<sequence length="464" mass="52895">NSLPVQWLFTFALSLSVFIKRERAHHVLRKRANYFLEEMLPGDLERECYEETCSREEAREIFKSQEKTAEFWYHYKDLSPCKMSPCENGGICQQYHYSYTCLCPPRFMGRHCENGEVWRHECWYKNGDCWQYCADTPRAMSVTCSCANGYTLNMDGKSCEKAASFPCGLTISSSRALEDDDIDSDEPLPTQSPDPELTTGRHNTRNETGGNSTESVTDLTFVFNSLSPLPWFQVLIRSHRGYEICSGSLISNRWVLSAAHCFEAVNPHHVTVGDYDKFRRDQDEQKIAVLKFFSHPHYFAEHYDHDIALLYLRSPVIFNEYARPICLPTPSLGRLLTQEGEIGQVSGWGATRYMGPSSRFLLRVRLPIVKQEDCIASTAKMFTGNMFCAGYRTEVKDSCQGDSGGPFAVAYRQTWYLVGVVSWGEKCASEGKFGVYTRVANYIPWIKETIIDNDGLEDSLIATL</sequence>
<feature type="domain" description="Peptidase S1" evidence="16">
    <location>
        <begin position="207"/>
        <end position="451"/>
    </location>
</feature>
<evidence type="ECO:0000259" key="15">
    <source>
        <dbReference type="PROSITE" id="PS50026"/>
    </source>
</evidence>
<evidence type="ECO:0000256" key="9">
    <source>
        <dbReference type="ARBA" id="ARBA00023157"/>
    </source>
</evidence>
<keyword evidence="19" id="KW-1185">Reference proteome</keyword>
<dbReference type="Ensembl" id="ENSLLET00000018759.1">
    <property type="protein sequence ID" value="ENSLLEP00000018047.1"/>
    <property type="gene ID" value="ENSLLEG00000011057.1"/>
</dbReference>
<keyword evidence="8 13" id="KW-0720">Serine protease</keyword>
<evidence type="ECO:0000256" key="4">
    <source>
        <dbReference type="ARBA" id="ARBA00022670"/>
    </source>
</evidence>
<feature type="domain" description="Gla" evidence="17">
    <location>
        <begin position="31"/>
        <end position="77"/>
    </location>
</feature>
<dbReference type="GO" id="GO:0007596">
    <property type="term" value="P:blood coagulation"/>
    <property type="evidence" value="ECO:0007669"/>
    <property type="project" value="InterPro"/>
</dbReference>
<keyword evidence="6" id="KW-0677">Repeat</keyword>
<dbReference type="InterPro" id="IPR012224">
    <property type="entry name" value="Pept_S1A_FX"/>
</dbReference>
<dbReference type="SMART" id="SM00069">
    <property type="entry name" value="GLA"/>
    <property type="match status" value="1"/>
</dbReference>
<dbReference type="Proteomes" id="UP000694569">
    <property type="component" value="Unplaced"/>
</dbReference>
<evidence type="ECO:0000256" key="7">
    <source>
        <dbReference type="ARBA" id="ARBA00022801"/>
    </source>
</evidence>
<dbReference type="PROSITE" id="PS00134">
    <property type="entry name" value="TRYPSIN_HIS"/>
    <property type="match status" value="1"/>
</dbReference>
<dbReference type="PIRSF" id="PIRSF001143">
    <property type="entry name" value="Factor_X"/>
    <property type="match status" value="1"/>
</dbReference>
<evidence type="ECO:0000259" key="16">
    <source>
        <dbReference type="PROSITE" id="PS50240"/>
    </source>
</evidence>
<dbReference type="InterPro" id="IPR018114">
    <property type="entry name" value="TRYPSIN_HIS"/>
</dbReference>
<feature type="domain" description="EGF-like" evidence="15">
    <location>
        <begin position="77"/>
        <end position="113"/>
    </location>
</feature>
<evidence type="ECO:0000256" key="2">
    <source>
        <dbReference type="ARBA" id="ARBA00022525"/>
    </source>
</evidence>
<dbReference type="InterPro" id="IPR001881">
    <property type="entry name" value="EGF-like_Ca-bd_dom"/>
</dbReference>
<evidence type="ECO:0000256" key="3">
    <source>
        <dbReference type="ARBA" id="ARBA00022536"/>
    </source>
</evidence>
<evidence type="ECO:0000256" key="6">
    <source>
        <dbReference type="ARBA" id="ARBA00022737"/>
    </source>
</evidence>
<evidence type="ECO:0000313" key="19">
    <source>
        <dbReference type="Proteomes" id="UP000694569"/>
    </source>
</evidence>
<dbReference type="GO" id="GO:0004252">
    <property type="term" value="F:serine-type endopeptidase activity"/>
    <property type="evidence" value="ECO:0007669"/>
    <property type="project" value="InterPro"/>
</dbReference>
<evidence type="ECO:0000313" key="18">
    <source>
        <dbReference type="Ensembl" id="ENSLLEP00000018047.1"/>
    </source>
</evidence>
<proteinExistence type="predicted"/>
<name>A0A8C5MQ98_9ANUR</name>
<dbReference type="Pfam" id="PF00089">
    <property type="entry name" value="Trypsin"/>
    <property type="match status" value="1"/>
</dbReference>
<dbReference type="PANTHER" id="PTHR24278:SF25">
    <property type="entry name" value="COAGULATION FACTOR IX"/>
    <property type="match status" value="1"/>
</dbReference>
<dbReference type="SMART" id="SM00179">
    <property type="entry name" value="EGF_CA"/>
    <property type="match status" value="1"/>
</dbReference>
<dbReference type="GeneTree" id="ENSGT00940000165072"/>
<evidence type="ECO:0000256" key="14">
    <source>
        <dbReference type="SAM" id="MobiDB-lite"/>
    </source>
</evidence>
<dbReference type="InterPro" id="IPR043504">
    <property type="entry name" value="Peptidase_S1_PA_chymotrypsin"/>
</dbReference>
<dbReference type="GO" id="GO:0005509">
    <property type="term" value="F:calcium ion binding"/>
    <property type="evidence" value="ECO:0007669"/>
    <property type="project" value="InterPro"/>
</dbReference>
<dbReference type="InterPro" id="IPR017857">
    <property type="entry name" value="Coagulation_fac-like_Gla_dom"/>
</dbReference>
<keyword evidence="5" id="KW-0732">Signal</keyword>
<dbReference type="InterPro" id="IPR000294">
    <property type="entry name" value="GLA_domain"/>
</dbReference>
<dbReference type="SUPFAM" id="SSF50494">
    <property type="entry name" value="Trypsin-like serine proteases"/>
    <property type="match status" value="1"/>
</dbReference>
<dbReference type="InterPro" id="IPR050442">
    <property type="entry name" value="Peptidase_S1_coag_factors"/>
</dbReference>
<feature type="active site" description="Charge relay system" evidence="11">
    <location>
        <position position="260"/>
    </location>
</feature>
<dbReference type="Gene3D" id="4.10.740.10">
    <property type="entry name" value="Coagulation Factor IX"/>
    <property type="match status" value="1"/>
</dbReference>
<dbReference type="PROSITE" id="PS50998">
    <property type="entry name" value="GLA_2"/>
    <property type="match status" value="1"/>
</dbReference>
<comment type="subcellular location">
    <subcellularLocation>
        <location evidence="1">Secreted</location>
    </subcellularLocation>
</comment>
<dbReference type="PROSITE" id="PS50026">
    <property type="entry name" value="EGF_3"/>
    <property type="match status" value="1"/>
</dbReference>